<keyword evidence="4 11" id="KW-0812">Transmembrane</keyword>
<dbReference type="GO" id="GO:0005886">
    <property type="term" value="C:plasma membrane"/>
    <property type="evidence" value="ECO:0007669"/>
    <property type="project" value="TreeGrafter"/>
</dbReference>
<evidence type="ECO:0000256" key="9">
    <source>
        <dbReference type="ARBA" id="ARBA00023201"/>
    </source>
</evidence>
<dbReference type="RefSeq" id="XP_066931852.1">
    <property type="nucleotide sequence ID" value="XM_067075751.1"/>
</dbReference>
<keyword evidence="3 11" id="KW-0894">Sodium channel</keyword>
<evidence type="ECO:0000256" key="1">
    <source>
        <dbReference type="ARBA" id="ARBA00004141"/>
    </source>
</evidence>
<organism evidence="13 14">
    <name type="scientific">Clytia hemisphaerica</name>
    <dbReference type="NCBI Taxonomy" id="252671"/>
    <lineage>
        <taxon>Eukaryota</taxon>
        <taxon>Metazoa</taxon>
        <taxon>Cnidaria</taxon>
        <taxon>Hydrozoa</taxon>
        <taxon>Hydroidolina</taxon>
        <taxon>Leptothecata</taxon>
        <taxon>Obeliida</taxon>
        <taxon>Clytiidae</taxon>
        <taxon>Clytia</taxon>
    </lineage>
</organism>
<dbReference type="EnsemblMetazoa" id="CLYHEMT009180.1">
    <property type="protein sequence ID" value="CLYHEMP009180.1"/>
    <property type="gene ID" value="CLYHEMG009180"/>
</dbReference>
<comment type="similarity">
    <text evidence="11">Belongs to the amiloride-sensitive sodium channel (TC 1.A.6) family.</text>
</comment>
<evidence type="ECO:0000256" key="7">
    <source>
        <dbReference type="ARBA" id="ARBA00023065"/>
    </source>
</evidence>
<protein>
    <submittedName>
        <fullName evidence="13">Uncharacterized protein</fullName>
    </submittedName>
</protein>
<evidence type="ECO:0000256" key="4">
    <source>
        <dbReference type="ARBA" id="ARBA00022692"/>
    </source>
</evidence>
<evidence type="ECO:0000256" key="8">
    <source>
        <dbReference type="ARBA" id="ARBA00023136"/>
    </source>
</evidence>
<evidence type="ECO:0000256" key="11">
    <source>
        <dbReference type="RuleBase" id="RU000679"/>
    </source>
</evidence>
<evidence type="ECO:0000256" key="5">
    <source>
        <dbReference type="ARBA" id="ARBA00022989"/>
    </source>
</evidence>
<keyword evidence="7 11" id="KW-0406">Ion transport</keyword>
<accession>A0A7M5VEW9</accession>
<dbReference type="GO" id="GO:0015280">
    <property type="term" value="F:ligand-gated sodium channel activity"/>
    <property type="evidence" value="ECO:0007669"/>
    <property type="project" value="TreeGrafter"/>
</dbReference>
<sequence>MAQSSVKYYKDEHMLIDPEEMKESDEDNTWHENQMTSKMVIKTKIEEYINSFSIHGLTRVFKGNRRESIFWSVILLLTTIFVAISIHNLIAEYHKYDYYTEMRDKLTKEHVFPSITICNQAKLRETRLSYCGKPSWEHGNRSIICDQENIKPTKAEFEEVEHGIWTNGAFNISNCQALATGQDCLNKSFFKATSFLEDACVTFNYDGHLQDAWAYMSLSQNRDNRDDLALTIHETNVNPLKSLVDSKVMLQPSREVEITYEKIVTKRLPSPYPSNCVADKGEDILPGKYARVGCLKSNLDIKIFKECGDCYDFDRQFIPEETKEKYSRQQSIAEAIGCIHRFNRMNMSVPDCPKPCDEIRYDTALVLFGGQQSDFDYSGDVGPIRYWLHVRSKIFDEHKEFEEKPIYTVSQLFSRIGAILVFCIGASIISFVEIIVYLVLLAVHKCI</sequence>
<dbReference type="AlphaFoldDB" id="A0A7M5VEW9"/>
<name>A0A7M5VEW9_9CNID</name>
<evidence type="ECO:0000313" key="14">
    <source>
        <dbReference type="Proteomes" id="UP000594262"/>
    </source>
</evidence>
<proteinExistence type="inferred from homology"/>
<feature type="transmembrane region" description="Helical" evidence="12">
    <location>
        <begin position="69"/>
        <end position="90"/>
    </location>
</feature>
<dbReference type="InterPro" id="IPR001873">
    <property type="entry name" value="ENaC"/>
</dbReference>
<comment type="subcellular location">
    <subcellularLocation>
        <location evidence="1">Membrane</location>
        <topology evidence="1">Multi-pass membrane protein</topology>
    </subcellularLocation>
</comment>
<keyword evidence="10 11" id="KW-0407">Ion channel</keyword>
<keyword evidence="6" id="KW-0915">Sodium</keyword>
<dbReference type="GeneID" id="136819485"/>
<dbReference type="Proteomes" id="UP000594262">
    <property type="component" value="Unplaced"/>
</dbReference>
<dbReference type="PANTHER" id="PTHR11690">
    <property type="entry name" value="AMILORIDE-SENSITIVE SODIUM CHANNEL-RELATED"/>
    <property type="match status" value="1"/>
</dbReference>
<dbReference type="OrthoDB" id="6262926at2759"/>
<evidence type="ECO:0000256" key="10">
    <source>
        <dbReference type="ARBA" id="ARBA00023303"/>
    </source>
</evidence>
<keyword evidence="8 12" id="KW-0472">Membrane</keyword>
<evidence type="ECO:0000256" key="3">
    <source>
        <dbReference type="ARBA" id="ARBA00022461"/>
    </source>
</evidence>
<dbReference type="Gene3D" id="1.10.287.770">
    <property type="entry name" value="YojJ-like"/>
    <property type="match status" value="1"/>
</dbReference>
<dbReference type="PRINTS" id="PR01078">
    <property type="entry name" value="AMINACHANNEL"/>
</dbReference>
<keyword evidence="9 11" id="KW-0739">Sodium transport</keyword>
<keyword evidence="5 12" id="KW-1133">Transmembrane helix</keyword>
<evidence type="ECO:0000313" key="13">
    <source>
        <dbReference type="EnsemblMetazoa" id="CLYHEMP009180.1"/>
    </source>
</evidence>
<dbReference type="Pfam" id="PF00858">
    <property type="entry name" value="ASC"/>
    <property type="match status" value="1"/>
</dbReference>
<evidence type="ECO:0000256" key="6">
    <source>
        <dbReference type="ARBA" id="ARBA00023053"/>
    </source>
</evidence>
<reference evidence="13" key="1">
    <citation type="submission" date="2021-01" db="UniProtKB">
        <authorList>
            <consortium name="EnsemblMetazoa"/>
        </authorList>
    </citation>
    <scope>IDENTIFICATION</scope>
</reference>
<keyword evidence="2 11" id="KW-0813">Transport</keyword>
<evidence type="ECO:0000256" key="2">
    <source>
        <dbReference type="ARBA" id="ARBA00022448"/>
    </source>
</evidence>
<keyword evidence="14" id="KW-1185">Reference proteome</keyword>
<evidence type="ECO:0000256" key="12">
    <source>
        <dbReference type="SAM" id="Phobius"/>
    </source>
</evidence>
<feature type="transmembrane region" description="Helical" evidence="12">
    <location>
        <begin position="416"/>
        <end position="443"/>
    </location>
</feature>